<sequence length="208" mass="23980">MIIPMKSMNRALLLIEKVSGGISTRNLYDQLNDFEKYLNGTGYIEKLKLKDIGIKNVVSLDYLKKFGRLDWVSEINLELDRKKMSKRMGINFTDKNSRDFIVITSKPKERKSFDAKGTFDLVKGLLDNNPNDPIIKKIIVRGKDVKKEPVVVNTEVMKLKRTFKMNLNDDDGLINTEELFSKFESLADSKEFRDELSDCTLDLSPYKV</sequence>
<protein>
    <submittedName>
        <fullName evidence="1">Uncharacterized protein</fullName>
    </submittedName>
</protein>
<evidence type="ECO:0000313" key="2">
    <source>
        <dbReference type="Proteomes" id="UP000571751"/>
    </source>
</evidence>
<evidence type="ECO:0000313" key="1">
    <source>
        <dbReference type="EMBL" id="MBA2868860.1"/>
    </source>
</evidence>
<dbReference type="AlphaFoldDB" id="A0A7J9PW35"/>
<dbReference type="Proteomes" id="UP000571751">
    <property type="component" value="Unassembled WGS sequence"/>
</dbReference>
<dbReference type="RefSeq" id="WP_220126355.1">
    <property type="nucleotide sequence ID" value="NZ_JACDUP010000002.1"/>
</dbReference>
<organism evidence="1 2">
    <name type="scientific">Methanococcus maripaludis</name>
    <name type="common">Methanococcus deltae</name>
    <dbReference type="NCBI Taxonomy" id="39152"/>
    <lineage>
        <taxon>Archaea</taxon>
        <taxon>Methanobacteriati</taxon>
        <taxon>Methanobacteriota</taxon>
        <taxon>Methanomada group</taxon>
        <taxon>Methanococci</taxon>
        <taxon>Methanococcales</taxon>
        <taxon>Methanococcaceae</taxon>
        <taxon>Methanococcus</taxon>
    </lineage>
</organism>
<dbReference type="EMBL" id="JACDUP010000002">
    <property type="protein sequence ID" value="MBA2868860.1"/>
    <property type="molecule type" value="Genomic_DNA"/>
</dbReference>
<gene>
    <name evidence="1" type="ORF">HNP95_001039</name>
</gene>
<comment type="caution">
    <text evidence="1">The sequence shown here is derived from an EMBL/GenBank/DDBJ whole genome shotgun (WGS) entry which is preliminary data.</text>
</comment>
<proteinExistence type="predicted"/>
<accession>A0A7J9PW35</accession>
<reference evidence="1 2" key="1">
    <citation type="submission" date="2020-07" db="EMBL/GenBank/DDBJ databases">
        <title>Genomic Encyclopedia of Type Strains, Phase IV (KMG-V): Genome sequencing to study the core and pangenomes of soil and plant-associated prokaryotes.</title>
        <authorList>
            <person name="Whitman W."/>
        </authorList>
    </citation>
    <scope>NUCLEOTIDE SEQUENCE [LARGE SCALE GENOMIC DNA]</scope>
    <source>
        <strain evidence="1 2">C14</strain>
    </source>
</reference>
<name>A0A7J9PW35_METMI</name>